<dbReference type="SUPFAM" id="SSF51261">
    <property type="entry name" value="Duplicated hybrid motif"/>
    <property type="match status" value="1"/>
</dbReference>
<name>K6DF38_SCHAZ</name>
<dbReference type="InterPro" id="IPR016047">
    <property type="entry name" value="M23ase_b-sheet_dom"/>
</dbReference>
<feature type="region of interest" description="Disordered" evidence="1">
    <location>
        <begin position="71"/>
        <end position="99"/>
    </location>
</feature>
<dbReference type="Proteomes" id="UP000006315">
    <property type="component" value="Unassembled WGS sequence"/>
</dbReference>
<protein>
    <recommendedName>
        <fullName evidence="2">M23ase beta-sheet core domain-containing protein</fullName>
    </recommendedName>
</protein>
<evidence type="ECO:0000313" key="4">
    <source>
        <dbReference type="Proteomes" id="UP000006315"/>
    </source>
</evidence>
<dbReference type="EMBL" id="AJLR01000005">
    <property type="protein sequence ID" value="EKN71152.1"/>
    <property type="molecule type" value="Genomic_DNA"/>
</dbReference>
<organism evidence="3 4">
    <name type="scientific">Schinkia azotoformans LMG 9581</name>
    <dbReference type="NCBI Taxonomy" id="1131731"/>
    <lineage>
        <taxon>Bacteria</taxon>
        <taxon>Bacillati</taxon>
        <taxon>Bacillota</taxon>
        <taxon>Bacilli</taxon>
        <taxon>Bacillales</taxon>
        <taxon>Bacillaceae</taxon>
        <taxon>Calidifontibacillus/Schinkia group</taxon>
        <taxon>Schinkia</taxon>
    </lineage>
</organism>
<dbReference type="STRING" id="1131731.BAZO_00680"/>
<dbReference type="Gene3D" id="2.70.70.10">
    <property type="entry name" value="Glucose Permease (Domain IIA)"/>
    <property type="match status" value="1"/>
</dbReference>
<dbReference type="AlphaFoldDB" id="K6DF38"/>
<reference evidence="3 4" key="1">
    <citation type="journal article" date="2012" name="Front. Microbiol.">
        <title>Redundancy and modularity in membrane-associated dissimilatory nitrate reduction in Bacillus.</title>
        <authorList>
            <person name="Heylen K."/>
            <person name="Keltjens J."/>
        </authorList>
    </citation>
    <scope>NUCLEOTIDE SEQUENCE [LARGE SCALE GENOMIC DNA]</scope>
    <source>
        <strain evidence="3 4">LMG 9581</strain>
    </source>
</reference>
<evidence type="ECO:0000256" key="1">
    <source>
        <dbReference type="SAM" id="MobiDB-lite"/>
    </source>
</evidence>
<feature type="domain" description="M23ase beta-sheet core" evidence="2">
    <location>
        <begin position="3"/>
        <end position="95"/>
    </location>
</feature>
<feature type="compositionally biased region" description="Low complexity" evidence="1">
    <location>
        <begin position="77"/>
        <end position="90"/>
    </location>
</feature>
<dbReference type="GO" id="GO:0004222">
    <property type="term" value="F:metalloendopeptidase activity"/>
    <property type="evidence" value="ECO:0007669"/>
    <property type="project" value="TreeGrafter"/>
</dbReference>
<sequence>MANGNVRGVFKDGELSGYGNVIYINHSLNGQYVQTRYAHLSKIIVNLNDYVTAGQKIGEMGNTGTSTGTHLHFETRTCPSSGCTNSNSNSTPVNPRNYI</sequence>
<dbReference type="PATRIC" id="fig|1131731.3.peg.140"/>
<evidence type="ECO:0000259" key="2">
    <source>
        <dbReference type="Pfam" id="PF01551"/>
    </source>
</evidence>
<dbReference type="PANTHER" id="PTHR21666:SF270">
    <property type="entry name" value="MUREIN HYDROLASE ACTIVATOR ENVC"/>
    <property type="match status" value="1"/>
</dbReference>
<dbReference type="InterPro" id="IPR050570">
    <property type="entry name" value="Cell_wall_metabolism_enzyme"/>
</dbReference>
<accession>K6DF38</accession>
<proteinExistence type="predicted"/>
<dbReference type="PANTHER" id="PTHR21666">
    <property type="entry name" value="PEPTIDASE-RELATED"/>
    <property type="match status" value="1"/>
</dbReference>
<evidence type="ECO:0000313" key="3">
    <source>
        <dbReference type="EMBL" id="EKN71152.1"/>
    </source>
</evidence>
<dbReference type="CDD" id="cd12797">
    <property type="entry name" value="M23_peptidase"/>
    <property type="match status" value="1"/>
</dbReference>
<dbReference type="InterPro" id="IPR011055">
    <property type="entry name" value="Dup_hybrid_motif"/>
</dbReference>
<keyword evidence="4" id="KW-1185">Reference proteome</keyword>
<gene>
    <name evidence="3" type="ORF">BAZO_00680</name>
</gene>
<comment type="caution">
    <text evidence="3">The sequence shown here is derived from an EMBL/GenBank/DDBJ whole genome shotgun (WGS) entry which is preliminary data.</text>
</comment>
<dbReference type="Pfam" id="PF01551">
    <property type="entry name" value="Peptidase_M23"/>
    <property type="match status" value="1"/>
</dbReference>